<keyword evidence="2" id="KW-1185">Reference proteome</keyword>
<evidence type="ECO:0008006" key="3">
    <source>
        <dbReference type="Google" id="ProtNLM"/>
    </source>
</evidence>
<dbReference type="Pfam" id="PF09652">
    <property type="entry name" value="Cas_VVA1548"/>
    <property type="match status" value="1"/>
</dbReference>
<name>A0A4Y1YLM2_9PROT</name>
<sequence>MTIWLVTRHPGAIEWAARQDIQWDKHATHLDPREISAGDTVIGSLPVNLAAEICNRGARYFNLSLNLPAHLRGWELDAATLTVCDARLEEYIIKKVNS</sequence>
<evidence type="ECO:0000313" key="2">
    <source>
        <dbReference type="Proteomes" id="UP000316473"/>
    </source>
</evidence>
<dbReference type="KEGG" id="nst:Nstercoris_00848"/>
<dbReference type="EMBL" id="AP019755">
    <property type="protein sequence ID" value="BBL34609.1"/>
    <property type="molecule type" value="Genomic_DNA"/>
</dbReference>
<accession>A0A4Y1YLM2</accession>
<organism evidence="1 2">
    <name type="scientific">Nitrosomonas stercoris</name>
    <dbReference type="NCBI Taxonomy" id="1444684"/>
    <lineage>
        <taxon>Bacteria</taxon>
        <taxon>Pseudomonadati</taxon>
        <taxon>Pseudomonadota</taxon>
        <taxon>Betaproteobacteria</taxon>
        <taxon>Nitrosomonadales</taxon>
        <taxon>Nitrosomonadaceae</taxon>
        <taxon>Nitrosomonas</taxon>
    </lineage>
</organism>
<dbReference type="Proteomes" id="UP000316473">
    <property type="component" value="Chromosome"/>
</dbReference>
<protein>
    <recommendedName>
        <fullName evidence="3">CRISPR-associated protein Csx16</fullName>
    </recommendedName>
</protein>
<reference evidence="1 2" key="1">
    <citation type="submission" date="2019-06" db="EMBL/GenBank/DDBJ databases">
        <title>Nitrosomonas stercoris KYUHI-S whole genome shotgun sequence.</title>
        <authorList>
            <person name="Nakagawa T."/>
            <person name="Tsuchiya Y."/>
            <person name="Takahashi R."/>
        </authorList>
    </citation>
    <scope>NUCLEOTIDE SEQUENCE [LARGE SCALE GENOMIC DNA]</scope>
    <source>
        <strain evidence="1 2">KYUHI-S</strain>
    </source>
</reference>
<dbReference type="NCBIfam" id="TIGR02620">
    <property type="entry name" value="cas_VVA1548"/>
    <property type="match status" value="1"/>
</dbReference>
<proteinExistence type="predicted"/>
<gene>
    <name evidence="1" type="ORF">Nstercoris_00848</name>
</gene>
<dbReference type="CDD" id="cd09743">
    <property type="entry name" value="Csx16_III-U"/>
    <property type="match status" value="1"/>
</dbReference>
<dbReference type="InterPro" id="IPR013443">
    <property type="entry name" value="CRISPR-assoc_prot_Csx16"/>
</dbReference>
<evidence type="ECO:0000313" key="1">
    <source>
        <dbReference type="EMBL" id="BBL34609.1"/>
    </source>
</evidence>
<dbReference type="AlphaFoldDB" id="A0A4Y1YLM2"/>